<keyword evidence="4" id="KW-1185">Reference proteome</keyword>
<feature type="domain" description="TPM" evidence="2">
    <location>
        <begin position="44"/>
        <end position="167"/>
    </location>
</feature>
<gene>
    <name evidence="3" type="ORF">ABID46_001978</name>
</gene>
<comment type="caution">
    <text evidence="3">The sequence shown here is derived from an EMBL/GenBank/DDBJ whole genome shotgun (WGS) entry which is preliminary data.</text>
</comment>
<evidence type="ECO:0000256" key="1">
    <source>
        <dbReference type="SAM" id="SignalP"/>
    </source>
</evidence>
<dbReference type="Proteomes" id="UP001549146">
    <property type="component" value="Unassembled WGS sequence"/>
</dbReference>
<dbReference type="EMBL" id="JBEPMO010000012">
    <property type="protein sequence ID" value="MET3732389.1"/>
    <property type="molecule type" value="Genomic_DNA"/>
</dbReference>
<dbReference type="Gene3D" id="3.10.310.50">
    <property type="match status" value="1"/>
</dbReference>
<name>A0ABV2LV03_9FLAO</name>
<proteinExistence type="predicted"/>
<accession>A0ABV2LV03</accession>
<evidence type="ECO:0000313" key="4">
    <source>
        <dbReference type="Proteomes" id="UP001549146"/>
    </source>
</evidence>
<dbReference type="Pfam" id="PF04536">
    <property type="entry name" value="TPM_phosphatase"/>
    <property type="match status" value="1"/>
</dbReference>
<organism evidence="3 4">
    <name type="scientific">Moheibacter stercoris</name>
    <dbReference type="NCBI Taxonomy" id="1628251"/>
    <lineage>
        <taxon>Bacteria</taxon>
        <taxon>Pseudomonadati</taxon>
        <taxon>Bacteroidota</taxon>
        <taxon>Flavobacteriia</taxon>
        <taxon>Flavobacteriales</taxon>
        <taxon>Weeksellaceae</taxon>
        <taxon>Moheibacter</taxon>
    </lineage>
</organism>
<reference evidence="3 4" key="1">
    <citation type="submission" date="2024-06" db="EMBL/GenBank/DDBJ databases">
        <title>Genomic Encyclopedia of Type Strains, Phase IV (KMG-IV): sequencing the most valuable type-strain genomes for metagenomic binning, comparative biology and taxonomic classification.</title>
        <authorList>
            <person name="Goeker M."/>
        </authorList>
    </citation>
    <scope>NUCLEOTIDE SEQUENCE [LARGE SCALE GENOMIC DNA]</scope>
    <source>
        <strain evidence="3 4">DSM 29388</strain>
    </source>
</reference>
<keyword evidence="1" id="KW-0732">Signal</keyword>
<sequence>MMTRILFVLFALIATLFVKAQETETIPSPKTITTTNFPEKLGLVNDHVGILTAEEVAKLTTQLTDYQSKTKRNLYIVMVDDTKPYQNMVDYTRDLSLEWGLTPDDEKDLMIVLGFDIHDVRVLSSSENLEKLSLDFLNSVLNDSLLANFNEGKFYQGLHLASKRIMEAWGE</sequence>
<dbReference type="InterPro" id="IPR007621">
    <property type="entry name" value="TPM_dom"/>
</dbReference>
<protein>
    <recommendedName>
        <fullName evidence="2">TPM domain-containing protein</fullName>
    </recommendedName>
</protein>
<feature type="chain" id="PRO_5047301111" description="TPM domain-containing protein" evidence="1">
    <location>
        <begin position="21"/>
        <end position="171"/>
    </location>
</feature>
<evidence type="ECO:0000313" key="3">
    <source>
        <dbReference type="EMBL" id="MET3732389.1"/>
    </source>
</evidence>
<evidence type="ECO:0000259" key="2">
    <source>
        <dbReference type="Pfam" id="PF04536"/>
    </source>
</evidence>
<dbReference type="RefSeq" id="WP_354509565.1">
    <property type="nucleotide sequence ID" value="NZ_JBEPMO010000012.1"/>
</dbReference>
<feature type="signal peptide" evidence="1">
    <location>
        <begin position="1"/>
        <end position="20"/>
    </location>
</feature>